<proteinExistence type="predicted"/>
<name>A0ABQ5DTI3_9ASTR</name>
<gene>
    <name evidence="1" type="ORF">Tco_0941446</name>
</gene>
<protein>
    <submittedName>
        <fullName evidence="1">Uncharacterized protein</fullName>
    </submittedName>
</protein>
<keyword evidence="2" id="KW-1185">Reference proteome</keyword>
<reference evidence="1" key="2">
    <citation type="submission" date="2022-01" db="EMBL/GenBank/DDBJ databases">
        <authorList>
            <person name="Yamashiro T."/>
            <person name="Shiraishi A."/>
            <person name="Satake H."/>
            <person name="Nakayama K."/>
        </authorList>
    </citation>
    <scope>NUCLEOTIDE SEQUENCE</scope>
</reference>
<dbReference type="EMBL" id="BQNB010015574">
    <property type="protein sequence ID" value="GJT41581.1"/>
    <property type="molecule type" value="Genomic_DNA"/>
</dbReference>
<sequence>CLNSEKLSSKDFTLSSNLNTESKVGRFCREVLGKIVGVEIGVCCRGWMRVIGGGGIVVAEEGGISIVVETGTSTIEVDSVFRLRMESIPVSGFGLSMFEMKPDDKKEL</sequence>
<dbReference type="Proteomes" id="UP001151760">
    <property type="component" value="Unassembled WGS sequence"/>
</dbReference>
<comment type="caution">
    <text evidence="1">The sequence shown here is derived from an EMBL/GenBank/DDBJ whole genome shotgun (WGS) entry which is preliminary data.</text>
</comment>
<organism evidence="1 2">
    <name type="scientific">Tanacetum coccineum</name>
    <dbReference type="NCBI Taxonomy" id="301880"/>
    <lineage>
        <taxon>Eukaryota</taxon>
        <taxon>Viridiplantae</taxon>
        <taxon>Streptophyta</taxon>
        <taxon>Embryophyta</taxon>
        <taxon>Tracheophyta</taxon>
        <taxon>Spermatophyta</taxon>
        <taxon>Magnoliopsida</taxon>
        <taxon>eudicotyledons</taxon>
        <taxon>Gunneridae</taxon>
        <taxon>Pentapetalae</taxon>
        <taxon>asterids</taxon>
        <taxon>campanulids</taxon>
        <taxon>Asterales</taxon>
        <taxon>Asteraceae</taxon>
        <taxon>Asteroideae</taxon>
        <taxon>Anthemideae</taxon>
        <taxon>Anthemidinae</taxon>
        <taxon>Tanacetum</taxon>
    </lineage>
</organism>
<accession>A0ABQ5DTI3</accession>
<evidence type="ECO:0000313" key="1">
    <source>
        <dbReference type="EMBL" id="GJT41581.1"/>
    </source>
</evidence>
<feature type="non-terminal residue" evidence="1">
    <location>
        <position position="1"/>
    </location>
</feature>
<reference evidence="1" key="1">
    <citation type="journal article" date="2022" name="Int. J. Mol. Sci.">
        <title>Draft Genome of Tanacetum Coccineum: Genomic Comparison of Closely Related Tanacetum-Family Plants.</title>
        <authorList>
            <person name="Yamashiro T."/>
            <person name="Shiraishi A."/>
            <person name="Nakayama K."/>
            <person name="Satake H."/>
        </authorList>
    </citation>
    <scope>NUCLEOTIDE SEQUENCE</scope>
</reference>
<evidence type="ECO:0000313" key="2">
    <source>
        <dbReference type="Proteomes" id="UP001151760"/>
    </source>
</evidence>